<reference evidence="1" key="1">
    <citation type="journal article" date="2021" name="bioRxiv">
        <title>Whole Genome Assembly and Annotation of Northern Wild Rice, Zizania palustris L., Supports a Whole Genome Duplication in the Zizania Genus.</title>
        <authorList>
            <person name="Haas M."/>
            <person name="Kono T."/>
            <person name="Macchietto M."/>
            <person name="Millas R."/>
            <person name="McGilp L."/>
            <person name="Shao M."/>
            <person name="Duquette J."/>
            <person name="Hirsch C.N."/>
            <person name="Kimball J."/>
        </authorList>
    </citation>
    <scope>NUCLEOTIDE SEQUENCE</scope>
    <source>
        <tissue evidence="1">Fresh leaf tissue</tissue>
    </source>
</reference>
<dbReference type="EMBL" id="JAAALK010000289">
    <property type="protein sequence ID" value="KAG8050282.1"/>
    <property type="molecule type" value="Genomic_DNA"/>
</dbReference>
<organism evidence="1 2">
    <name type="scientific">Zizania palustris</name>
    <name type="common">Northern wild rice</name>
    <dbReference type="NCBI Taxonomy" id="103762"/>
    <lineage>
        <taxon>Eukaryota</taxon>
        <taxon>Viridiplantae</taxon>
        <taxon>Streptophyta</taxon>
        <taxon>Embryophyta</taxon>
        <taxon>Tracheophyta</taxon>
        <taxon>Spermatophyta</taxon>
        <taxon>Magnoliopsida</taxon>
        <taxon>Liliopsida</taxon>
        <taxon>Poales</taxon>
        <taxon>Poaceae</taxon>
        <taxon>BOP clade</taxon>
        <taxon>Oryzoideae</taxon>
        <taxon>Oryzeae</taxon>
        <taxon>Zizaniinae</taxon>
        <taxon>Zizania</taxon>
    </lineage>
</organism>
<protein>
    <submittedName>
        <fullName evidence="1">Uncharacterized protein</fullName>
    </submittedName>
</protein>
<reference evidence="1" key="2">
    <citation type="submission" date="2021-02" db="EMBL/GenBank/DDBJ databases">
        <authorList>
            <person name="Kimball J.A."/>
            <person name="Haas M.W."/>
            <person name="Macchietto M."/>
            <person name="Kono T."/>
            <person name="Duquette J."/>
            <person name="Shao M."/>
        </authorList>
    </citation>
    <scope>NUCLEOTIDE SEQUENCE</scope>
    <source>
        <tissue evidence="1">Fresh leaf tissue</tissue>
    </source>
</reference>
<proteinExistence type="predicted"/>
<sequence>MRPPLGVGYDQLIMAHWSPPSCARQPLPDCALTAGVVAATQLCPATDCGARVYCGVAAVHRLRRNPLDASTAPDALSTSAKALCRGADNIMQDEKLFPAFSLTPPPSAAAITPTHTPRVGPVGVDVGDGSLLVWEDIATTLGQRGFWFPRLQGREWLE</sequence>
<gene>
    <name evidence="1" type="ORF">GUJ93_ZPchr0009g1753</name>
</gene>
<keyword evidence="2" id="KW-1185">Reference proteome</keyword>
<accession>A0A8J5UYS2</accession>
<dbReference type="AlphaFoldDB" id="A0A8J5UYS2"/>
<comment type="caution">
    <text evidence="1">The sequence shown here is derived from an EMBL/GenBank/DDBJ whole genome shotgun (WGS) entry which is preliminary data.</text>
</comment>
<name>A0A8J5UYS2_ZIZPA</name>
<dbReference type="Proteomes" id="UP000729402">
    <property type="component" value="Unassembled WGS sequence"/>
</dbReference>
<evidence type="ECO:0000313" key="2">
    <source>
        <dbReference type="Proteomes" id="UP000729402"/>
    </source>
</evidence>
<evidence type="ECO:0000313" key="1">
    <source>
        <dbReference type="EMBL" id="KAG8050282.1"/>
    </source>
</evidence>